<feature type="signal peptide" evidence="1">
    <location>
        <begin position="1"/>
        <end position="17"/>
    </location>
</feature>
<evidence type="ECO:0000256" key="1">
    <source>
        <dbReference type="SAM" id="SignalP"/>
    </source>
</evidence>
<dbReference type="AlphaFoldDB" id="A0AAV8W8A6"/>
<reference evidence="2 3" key="1">
    <citation type="journal article" date="2023" name="Insect Mol. Biol.">
        <title>Genome sequencing provides insights into the evolution of gene families encoding plant cell wall-degrading enzymes in longhorned beetles.</title>
        <authorList>
            <person name="Shin N.R."/>
            <person name="Okamura Y."/>
            <person name="Kirsch R."/>
            <person name="Pauchet Y."/>
        </authorList>
    </citation>
    <scope>NUCLEOTIDE SEQUENCE [LARGE SCALE GENOMIC DNA]</scope>
    <source>
        <strain evidence="2">EAD_L_NR</strain>
    </source>
</reference>
<accession>A0AAV8W8A6</accession>
<keyword evidence="1" id="KW-0732">Signal</keyword>
<name>A0AAV8W8A6_9CUCU</name>
<comment type="caution">
    <text evidence="2">The sequence shown here is derived from an EMBL/GenBank/DDBJ whole genome shotgun (WGS) entry which is preliminary data.</text>
</comment>
<evidence type="ECO:0000313" key="3">
    <source>
        <dbReference type="Proteomes" id="UP001159042"/>
    </source>
</evidence>
<keyword evidence="3" id="KW-1185">Reference proteome</keyword>
<feature type="chain" id="PRO_5043406780" description="Secreted protein" evidence="1">
    <location>
        <begin position="18"/>
        <end position="85"/>
    </location>
</feature>
<evidence type="ECO:0000313" key="2">
    <source>
        <dbReference type="EMBL" id="KAJ8922900.1"/>
    </source>
</evidence>
<protein>
    <recommendedName>
        <fullName evidence="4">Secreted protein</fullName>
    </recommendedName>
</protein>
<evidence type="ECO:0008006" key="4">
    <source>
        <dbReference type="Google" id="ProtNLM"/>
    </source>
</evidence>
<gene>
    <name evidence="2" type="ORF">NQ315_001442</name>
</gene>
<dbReference type="EMBL" id="JANEYG010000005">
    <property type="protein sequence ID" value="KAJ8922900.1"/>
    <property type="molecule type" value="Genomic_DNA"/>
</dbReference>
<organism evidence="2 3">
    <name type="scientific">Exocentrus adspersus</name>
    <dbReference type="NCBI Taxonomy" id="1586481"/>
    <lineage>
        <taxon>Eukaryota</taxon>
        <taxon>Metazoa</taxon>
        <taxon>Ecdysozoa</taxon>
        <taxon>Arthropoda</taxon>
        <taxon>Hexapoda</taxon>
        <taxon>Insecta</taxon>
        <taxon>Pterygota</taxon>
        <taxon>Neoptera</taxon>
        <taxon>Endopterygota</taxon>
        <taxon>Coleoptera</taxon>
        <taxon>Polyphaga</taxon>
        <taxon>Cucujiformia</taxon>
        <taxon>Chrysomeloidea</taxon>
        <taxon>Cerambycidae</taxon>
        <taxon>Lamiinae</taxon>
        <taxon>Acanthocinini</taxon>
        <taxon>Exocentrus</taxon>
    </lineage>
</organism>
<dbReference type="Proteomes" id="UP001159042">
    <property type="component" value="Unassembled WGS sequence"/>
</dbReference>
<proteinExistence type="predicted"/>
<sequence length="85" mass="9578">MHHIAIILVAAACVALSADVATLQKNDDYPDYQLGFRYDEYPVSIPKLNYCGVHKYILWAMFQFSFGDEQQAERRTAVVPPLGAD</sequence>